<dbReference type="AlphaFoldDB" id="A0A5C1HRV5"/>
<dbReference type="OrthoDB" id="676083at2"/>
<dbReference type="EMBL" id="CP043450">
    <property type="protein sequence ID" value="QEM08524.1"/>
    <property type="molecule type" value="Genomic_DNA"/>
</dbReference>
<reference evidence="1" key="1">
    <citation type="submission" date="2019-08" db="EMBL/GenBank/DDBJ databases">
        <title>Comparative genome analysis confer to the adaptation heavy metal polluted environment.</title>
        <authorList>
            <person name="Li Y."/>
        </authorList>
    </citation>
    <scope>NUCLEOTIDE SEQUENCE [LARGE SCALE GENOMIC DNA]</scope>
    <source>
        <strain evidence="1">P1</strain>
    </source>
</reference>
<keyword evidence="2" id="KW-1185">Reference proteome</keyword>
<accession>A0A5C1HRV5</accession>
<name>A0A5C1HRV5_9SPHI</name>
<gene>
    <name evidence="1" type="ORF">DEO27_000290</name>
</gene>
<sequence length="221" mass="25576">MSLFTSCARPNGDWKTIELGRYLLDVPQDFNFKLQNGIDSQGGEITNDTIKLYTDFGYYTDTLFQTPQEYLNKRWFIFDAQTQFEKPGITYDNNTYPKIDVIAIRPSTVQDSDKVGFFSGSDYIATCKHENRLFNWPVKLPQDIKRHIVKIDTFNHLYRRLAVPINGTMGETAVYMRDKRSYNNSIGNYYGIVIGTDSLSVKQQILVLKIFNTLRPKLAHN</sequence>
<dbReference type="RefSeq" id="WP_146750066.1">
    <property type="nucleotide sequence ID" value="NZ_CP043450.1"/>
</dbReference>
<protein>
    <submittedName>
        <fullName evidence="1">Uncharacterized protein</fullName>
    </submittedName>
</protein>
<dbReference type="KEGG" id="mrub:DEO27_000290"/>
<proteinExistence type="predicted"/>
<dbReference type="Proteomes" id="UP000251402">
    <property type="component" value="Chromosome"/>
</dbReference>
<evidence type="ECO:0000313" key="2">
    <source>
        <dbReference type="Proteomes" id="UP000251402"/>
    </source>
</evidence>
<organism evidence="1 2">
    <name type="scientific">Mucilaginibacter rubeus</name>
    <dbReference type="NCBI Taxonomy" id="2027860"/>
    <lineage>
        <taxon>Bacteria</taxon>
        <taxon>Pseudomonadati</taxon>
        <taxon>Bacteroidota</taxon>
        <taxon>Sphingobacteriia</taxon>
        <taxon>Sphingobacteriales</taxon>
        <taxon>Sphingobacteriaceae</taxon>
        <taxon>Mucilaginibacter</taxon>
    </lineage>
</organism>
<evidence type="ECO:0000313" key="1">
    <source>
        <dbReference type="EMBL" id="QEM08524.1"/>
    </source>
</evidence>